<dbReference type="OrthoDB" id="9860827at2"/>
<dbReference type="Proteomes" id="UP000183947">
    <property type="component" value="Unassembled WGS sequence"/>
</dbReference>
<evidence type="ECO:0000313" key="1">
    <source>
        <dbReference type="EMBL" id="SHL26081.1"/>
    </source>
</evidence>
<sequence>MATPEEPRQEQPNLPVVPVTNLSDNALWLLYERYGIPFTPPTLTEYKLCTVIAALEQLVEDLGRGTRRPE</sequence>
<dbReference type="EMBL" id="FRAS01000012">
    <property type="protein sequence ID" value="SHL26081.1"/>
    <property type="molecule type" value="Genomic_DNA"/>
</dbReference>
<protein>
    <submittedName>
        <fullName evidence="1">Uncharacterized protein</fullName>
    </submittedName>
</protein>
<organism evidence="1 2">
    <name type="scientific">Hymenobacter psychrotolerans DSM 18569</name>
    <dbReference type="NCBI Taxonomy" id="1121959"/>
    <lineage>
        <taxon>Bacteria</taxon>
        <taxon>Pseudomonadati</taxon>
        <taxon>Bacteroidota</taxon>
        <taxon>Cytophagia</taxon>
        <taxon>Cytophagales</taxon>
        <taxon>Hymenobacteraceae</taxon>
        <taxon>Hymenobacter</taxon>
    </lineage>
</organism>
<accession>A0A1M6Z6K2</accession>
<reference evidence="2" key="1">
    <citation type="submission" date="2016-11" db="EMBL/GenBank/DDBJ databases">
        <authorList>
            <person name="Varghese N."/>
            <person name="Submissions S."/>
        </authorList>
    </citation>
    <scope>NUCLEOTIDE SEQUENCE [LARGE SCALE GENOMIC DNA]</scope>
    <source>
        <strain evidence="2">DSM 18569</strain>
    </source>
</reference>
<dbReference type="AlphaFoldDB" id="A0A1M6Z6K2"/>
<proteinExistence type="predicted"/>
<dbReference type="RefSeq" id="WP_073285212.1">
    <property type="nucleotide sequence ID" value="NZ_FRAS01000012.1"/>
</dbReference>
<dbReference type="STRING" id="1121959.SAMN02746009_02438"/>
<name>A0A1M6Z6K2_9BACT</name>
<keyword evidence="2" id="KW-1185">Reference proteome</keyword>
<gene>
    <name evidence="1" type="ORF">SAMN02746009_02438</name>
</gene>
<evidence type="ECO:0000313" key="2">
    <source>
        <dbReference type="Proteomes" id="UP000183947"/>
    </source>
</evidence>